<feature type="domain" description="NarG-like" evidence="18">
    <location>
        <begin position="6"/>
        <end position="225"/>
    </location>
</feature>
<comment type="subunit">
    <text evidence="15">Dimer of heterotrimers each composed of an alpha, a beta and a gamma chain. Alpha and beta are catalytic chains; gamma chains are involved in binding the enzyme complex to the cytoplasmic membrane.</text>
</comment>
<feature type="transmembrane region" description="Helical" evidence="17">
    <location>
        <begin position="51"/>
        <end position="69"/>
    </location>
</feature>
<dbReference type="SUPFAM" id="SSF103501">
    <property type="entry name" value="Respiratory nitrate reductase 1 gamma chain"/>
    <property type="match status" value="1"/>
</dbReference>
<dbReference type="AlphaFoldDB" id="A0A2P8CCT0"/>
<feature type="binding site" description="axial binding residue" evidence="16">
    <location>
        <position position="67"/>
    </location>
    <ligand>
        <name>heme b</name>
        <dbReference type="ChEBI" id="CHEBI:60344"/>
        <label>1</label>
    </ligand>
    <ligandPart>
        <name>Fe</name>
        <dbReference type="ChEBI" id="CHEBI:18248"/>
    </ligandPart>
</feature>
<dbReference type="FunFam" id="1.20.950.20:FF:000001">
    <property type="entry name" value="Respiratory nitrate reductase subunit gamma"/>
    <property type="match status" value="1"/>
</dbReference>
<evidence type="ECO:0000256" key="9">
    <source>
        <dbReference type="ARBA" id="ARBA00022989"/>
    </source>
</evidence>
<evidence type="ECO:0000313" key="22">
    <source>
        <dbReference type="Proteomes" id="UP000396862"/>
    </source>
</evidence>
<feature type="transmembrane region" description="Helical" evidence="17">
    <location>
        <begin position="12"/>
        <end position="30"/>
    </location>
</feature>
<dbReference type="Pfam" id="PF02665">
    <property type="entry name" value="Nitrate_red_gam"/>
    <property type="match status" value="1"/>
</dbReference>
<evidence type="ECO:0000256" key="12">
    <source>
        <dbReference type="ARBA" id="ARBA00023063"/>
    </source>
</evidence>
<evidence type="ECO:0000256" key="15">
    <source>
        <dbReference type="ARBA" id="ARBA00063882"/>
    </source>
</evidence>
<keyword evidence="5 16" id="KW-0349">Heme</keyword>
<dbReference type="Proteomes" id="UP000396862">
    <property type="component" value="Unassembled WGS sequence"/>
</dbReference>
<feature type="binding site" description="axial binding residue" evidence="16">
    <location>
        <position position="187"/>
    </location>
    <ligand>
        <name>heme b</name>
        <dbReference type="ChEBI" id="CHEBI:60344"/>
        <label>2</label>
    </ligand>
    <ligandPart>
        <name>Fe</name>
        <dbReference type="ChEBI" id="CHEBI:18248"/>
    </ligandPart>
</feature>
<evidence type="ECO:0000256" key="11">
    <source>
        <dbReference type="ARBA" id="ARBA00023004"/>
    </source>
</evidence>
<dbReference type="GO" id="GO:0046872">
    <property type="term" value="F:metal ion binding"/>
    <property type="evidence" value="ECO:0007669"/>
    <property type="project" value="UniProtKB-KW"/>
</dbReference>
<organism evidence="20 21">
    <name type="scientific">Prolixibacter denitrificans</name>
    <dbReference type="NCBI Taxonomy" id="1541063"/>
    <lineage>
        <taxon>Bacteria</taxon>
        <taxon>Pseudomonadati</taxon>
        <taxon>Bacteroidota</taxon>
        <taxon>Bacteroidia</taxon>
        <taxon>Marinilabiliales</taxon>
        <taxon>Prolixibacteraceae</taxon>
        <taxon>Prolixibacter</taxon>
    </lineage>
</organism>
<dbReference type="InterPro" id="IPR003816">
    <property type="entry name" value="Nitrate_red_gam"/>
</dbReference>
<reference evidence="19 22" key="2">
    <citation type="submission" date="2019-10" db="EMBL/GenBank/DDBJ databases">
        <title>Prolixibacter strains distinguished by the presence of nitrate reductase genes were adept at nitrate-dependent anaerobic corrosion of metallic iron and carbon steel.</title>
        <authorList>
            <person name="Iino T."/>
            <person name="Shono N."/>
            <person name="Ito K."/>
            <person name="Nakamura R."/>
            <person name="Sueoka K."/>
            <person name="Harayama S."/>
            <person name="Ohkuma M."/>
        </authorList>
    </citation>
    <scope>NUCLEOTIDE SEQUENCE [LARGE SCALE GENOMIC DNA]</scope>
    <source>
        <strain evidence="19 22">MIC1-1</strain>
    </source>
</reference>
<protein>
    <recommendedName>
        <fullName evidence="2">nitrate reductase (quinone)</fullName>
        <ecNumber evidence="2">1.7.5.1</ecNumber>
    </recommendedName>
</protein>
<evidence type="ECO:0000259" key="18">
    <source>
        <dbReference type="Pfam" id="PF02665"/>
    </source>
</evidence>
<evidence type="ECO:0000256" key="6">
    <source>
        <dbReference type="ARBA" id="ARBA00022692"/>
    </source>
</evidence>
<name>A0A2P8CCT0_9BACT</name>
<keyword evidence="12" id="KW-0534">Nitrate assimilation</keyword>
<dbReference type="Proteomes" id="UP000240621">
    <property type="component" value="Unassembled WGS sequence"/>
</dbReference>
<feature type="binding site" description="axial binding residue" evidence="16">
    <location>
        <position position="57"/>
    </location>
    <ligand>
        <name>heme b</name>
        <dbReference type="ChEBI" id="CHEBI:60344"/>
        <label>1</label>
    </ligand>
    <ligandPart>
        <name>Fe</name>
        <dbReference type="ChEBI" id="CHEBI:18248"/>
    </ligandPart>
</feature>
<dbReference type="NCBIfam" id="TIGR00351">
    <property type="entry name" value="narI"/>
    <property type="match status" value="1"/>
</dbReference>
<evidence type="ECO:0000256" key="1">
    <source>
        <dbReference type="ARBA" id="ARBA00004651"/>
    </source>
</evidence>
<evidence type="ECO:0000256" key="10">
    <source>
        <dbReference type="ARBA" id="ARBA00023002"/>
    </source>
</evidence>
<keyword evidence="10" id="KW-0560">Oxidoreductase</keyword>
<dbReference type="EMBL" id="BLAU01000001">
    <property type="protein sequence ID" value="GET21406.1"/>
    <property type="molecule type" value="Genomic_DNA"/>
</dbReference>
<evidence type="ECO:0000256" key="3">
    <source>
        <dbReference type="ARBA" id="ARBA00022448"/>
    </source>
</evidence>
<dbReference type="EMBL" id="PYGC01000005">
    <property type="protein sequence ID" value="PSK82777.1"/>
    <property type="molecule type" value="Genomic_DNA"/>
</dbReference>
<dbReference type="GO" id="GO:0009325">
    <property type="term" value="C:nitrate reductase complex"/>
    <property type="evidence" value="ECO:0007669"/>
    <property type="project" value="InterPro"/>
</dbReference>
<dbReference type="OrthoDB" id="9788113at2"/>
<dbReference type="RefSeq" id="WP_106542373.1">
    <property type="nucleotide sequence ID" value="NZ_BLAU01000001.1"/>
</dbReference>
<evidence type="ECO:0000256" key="13">
    <source>
        <dbReference type="ARBA" id="ARBA00023136"/>
    </source>
</evidence>
<dbReference type="GO" id="GO:0019645">
    <property type="term" value="P:anaerobic electron transport chain"/>
    <property type="evidence" value="ECO:0007669"/>
    <property type="project" value="UniProtKB-ARBA"/>
</dbReference>
<dbReference type="PANTHER" id="PTHR30598">
    <property type="entry name" value="NITRATE REDUCTASE PRIVATE CHAPERONE, REDOX ENZYME MATURATION PROTEIN REMP FAMILY"/>
    <property type="match status" value="1"/>
</dbReference>
<evidence type="ECO:0000313" key="20">
    <source>
        <dbReference type="EMBL" id="PSK82777.1"/>
    </source>
</evidence>
<reference evidence="20 21" key="1">
    <citation type="submission" date="2018-03" db="EMBL/GenBank/DDBJ databases">
        <title>Genomic Encyclopedia of Archaeal and Bacterial Type Strains, Phase II (KMG-II): from individual species to whole genera.</title>
        <authorList>
            <person name="Goeker M."/>
        </authorList>
    </citation>
    <scope>NUCLEOTIDE SEQUENCE [LARGE SCALE GENOMIC DNA]</scope>
    <source>
        <strain evidence="20 21">DSM 27267</strain>
    </source>
</reference>
<dbReference type="GO" id="GO:0005886">
    <property type="term" value="C:plasma membrane"/>
    <property type="evidence" value="ECO:0007669"/>
    <property type="project" value="UniProtKB-SubCell"/>
</dbReference>
<evidence type="ECO:0000313" key="21">
    <source>
        <dbReference type="Proteomes" id="UP000240621"/>
    </source>
</evidence>
<evidence type="ECO:0000256" key="16">
    <source>
        <dbReference type="PIRSR" id="PIRSR603816-1"/>
    </source>
</evidence>
<keyword evidence="11 16" id="KW-0408">Iron</keyword>
<dbReference type="GO" id="GO:0042128">
    <property type="term" value="P:nitrate assimilation"/>
    <property type="evidence" value="ECO:0007669"/>
    <property type="project" value="UniProtKB-KW"/>
</dbReference>
<dbReference type="EC" id="1.7.5.1" evidence="2"/>
<dbReference type="Gene3D" id="1.20.950.20">
    <property type="entry name" value="Transmembrane di-heme cytochromes, Chain C"/>
    <property type="match status" value="1"/>
</dbReference>
<keyword evidence="4" id="KW-1003">Cell membrane</keyword>
<feature type="transmembrane region" description="Helical" evidence="17">
    <location>
        <begin position="127"/>
        <end position="146"/>
    </location>
</feature>
<dbReference type="GO" id="GO:0160182">
    <property type="term" value="F:nitrate reductase (quinone) activity"/>
    <property type="evidence" value="ECO:0007669"/>
    <property type="project" value="UniProtKB-EC"/>
</dbReference>
<dbReference type="InterPro" id="IPR023234">
    <property type="entry name" value="NarG-like_domain"/>
</dbReference>
<dbReference type="PANTHER" id="PTHR30598:SF3">
    <property type="entry name" value="RESPIRATORY NITRATE REDUCTASE 1 GAMMA CHAIN"/>
    <property type="match status" value="1"/>
</dbReference>
<feature type="transmembrane region" description="Helical" evidence="17">
    <location>
        <begin position="192"/>
        <end position="215"/>
    </location>
</feature>
<proteinExistence type="predicted"/>
<keyword evidence="22" id="KW-1185">Reference proteome</keyword>
<dbReference type="InterPro" id="IPR036197">
    <property type="entry name" value="NarG-like_sf"/>
</dbReference>
<evidence type="ECO:0000256" key="5">
    <source>
        <dbReference type="ARBA" id="ARBA00022617"/>
    </source>
</evidence>
<keyword evidence="8" id="KW-0249">Electron transport</keyword>
<evidence type="ECO:0000256" key="17">
    <source>
        <dbReference type="SAM" id="Phobius"/>
    </source>
</evidence>
<feature type="binding site" description="axial binding residue" evidence="16">
    <location>
        <position position="205"/>
    </location>
    <ligand>
        <name>heme b</name>
        <dbReference type="ChEBI" id="CHEBI:60344"/>
        <label>1</label>
    </ligand>
    <ligandPart>
        <name>Fe</name>
        <dbReference type="ChEBI" id="CHEBI:18248"/>
    </ligandPart>
</feature>
<keyword evidence="6 17" id="KW-0812">Transmembrane</keyword>
<sequence length="225" mass="25495">MENYINNFLFTYLPHIAMAVFWFGLITRIVKTSRTIQAKSSQFLAGDGLKWGSNLFHYGIILVFIGHFTGLFTPEKLYHLVMTTATKRILAVSLGAVFGTLTFIGIIILIIRRFRNERIKLNSSPQDYFIIFLLLVEVGLGLASMATTATSSVENYAALGEWAQKIITFQPDAGAVIAGHSLIYKLHIVTGLFIFIIFPYTKLMHIMVLPIAYFFRSGYQLVRRR</sequence>
<evidence type="ECO:0000256" key="14">
    <source>
        <dbReference type="ARBA" id="ARBA00048294"/>
    </source>
</evidence>
<evidence type="ECO:0000256" key="2">
    <source>
        <dbReference type="ARBA" id="ARBA00012500"/>
    </source>
</evidence>
<comment type="catalytic activity">
    <reaction evidence="14">
        <text>nitrate + a quinol = a quinone + nitrite + H2O</text>
        <dbReference type="Rhea" id="RHEA:56144"/>
        <dbReference type="ChEBI" id="CHEBI:15377"/>
        <dbReference type="ChEBI" id="CHEBI:16301"/>
        <dbReference type="ChEBI" id="CHEBI:17632"/>
        <dbReference type="ChEBI" id="CHEBI:24646"/>
        <dbReference type="ChEBI" id="CHEBI:132124"/>
        <dbReference type="EC" id="1.7.5.1"/>
    </reaction>
</comment>
<evidence type="ECO:0000313" key="19">
    <source>
        <dbReference type="EMBL" id="GET21406.1"/>
    </source>
</evidence>
<keyword evidence="9 17" id="KW-1133">Transmembrane helix</keyword>
<comment type="subcellular location">
    <subcellularLocation>
        <location evidence="1">Cell membrane</location>
        <topology evidence="1">Multi-pass membrane protein</topology>
    </subcellularLocation>
</comment>
<comment type="caution">
    <text evidence="20">The sequence shown here is derived from an EMBL/GenBank/DDBJ whole genome shotgun (WGS) entry which is preliminary data.</text>
</comment>
<accession>A0A2P8CCT0</accession>
<keyword evidence="7" id="KW-0479">Metal-binding</keyword>
<dbReference type="GO" id="GO:0020037">
    <property type="term" value="F:heme binding"/>
    <property type="evidence" value="ECO:0007669"/>
    <property type="project" value="TreeGrafter"/>
</dbReference>
<keyword evidence="3" id="KW-0813">Transport</keyword>
<keyword evidence="13 17" id="KW-0472">Membrane</keyword>
<evidence type="ECO:0000256" key="7">
    <source>
        <dbReference type="ARBA" id="ARBA00022723"/>
    </source>
</evidence>
<feature type="transmembrane region" description="Helical" evidence="17">
    <location>
        <begin position="89"/>
        <end position="111"/>
    </location>
</feature>
<gene>
    <name evidence="19" type="primary">narI</name>
    <name evidence="20" type="ORF">CLV93_105169</name>
    <name evidence="19" type="ORF">JCM18694_16520</name>
</gene>
<evidence type="ECO:0000256" key="8">
    <source>
        <dbReference type="ARBA" id="ARBA00022982"/>
    </source>
</evidence>
<evidence type="ECO:0000256" key="4">
    <source>
        <dbReference type="ARBA" id="ARBA00022475"/>
    </source>
</evidence>
<dbReference type="GO" id="GO:0009055">
    <property type="term" value="F:electron transfer activity"/>
    <property type="evidence" value="ECO:0007669"/>
    <property type="project" value="TreeGrafter"/>
</dbReference>
<dbReference type="InterPro" id="IPR051936">
    <property type="entry name" value="Heme-iron_electron_transfer"/>
</dbReference>